<dbReference type="Proteomes" id="UP001153709">
    <property type="component" value="Chromosome 8"/>
</dbReference>
<proteinExistence type="predicted"/>
<accession>A0A9N9T5R6</accession>
<feature type="region of interest" description="Disordered" evidence="1">
    <location>
        <begin position="39"/>
        <end position="89"/>
    </location>
</feature>
<evidence type="ECO:0000256" key="1">
    <source>
        <dbReference type="SAM" id="MobiDB-lite"/>
    </source>
</evidence>
<name>A0A9N9T5R6_DIABA</name>
<dbReference type="EMBL" id="OU898283">
    <property type="protein sequence ID" value="CAG9839235.1"/>
    <property type="molecule type" value="Genomic_DNA"/>
</dbReference>
<reference evidence="2" key="1">
    <citation type="submission" date="2022-01" db="EMBL/GenBank/DDBJ databases">
        <authorList>
            <person name="King R."/>
        </authorList>
    </citation>
    <scope>NUCLEOTIDE SEQUENCE</scope>
</reference>
<evidence type="ECO:0000313" key="2">
    <source>
        <dbReference type="EMBL" id="CAG9839235.1"/>
    </source>
</evidence>
<evidence type="ECO:0000313" key="3">
    <source>
        <dbReference type="Proteomes" id="UP001153709"/>
    </source>
</evidence>
<keyword evidence="3" id="KW-1185">Reference proteome</keyword>
<sequence>MSSNSNTNLNENSKIQGTLYTYVQDQPIIKFLVPSISDHKALRDNDSPPPTPPVRDSSSLKSIKYGPGHEKFPSWPVPAAAETPQEVRF</sequence>
<gene>
    <name evidence="2" type="ORF">DIABBA_LOCUS12021</name>
</gene>
<organism evidence="2 3">
    <name type="scientific">Diabrotica balteata</name>
    <name type="common">Banded cucumber beetle</name>
    <dbReference type="NCBI Taxonomy" id="107213"/>
    <lineage>
        <taxon>Eukaryota</taxon>
        <taxon>Metazoa</taxon>
        <taxon>Ecdysozoa</taxon>
        <taxon>Arthropoda</taxon>
        <taxon>Hexapoda</taxon>
        <taxon>Insecta</taxon>
        <taxon>Pterygota</taxon>
        <taxon>Neoptera</taxon>
        <taxon>Endopterygota</taxon>
        <taxon>Coleoptera</taxon>
        <taxon>Polyphaga</taxon>
        <taxon>Cucujiformia</taxon>
        <taxon>Chrysomeloidea</taxon>
        <taxon>Chrysomelidae</taxon>
        <taxon>Galerucinae</taxon>
        <taxon>Diabroticina</taxon>
        <taxon>Diabroticites</taxon>
        <taxon>Diabrotica</taxon>
    </lineage>
</organism>
<dbReference type="AlphaFoldDB" id="A0A9N9T5R6"/>
<dbReference type="OrthoDB" id="10063560at2759"/>
<protein>
    <submittedName>
        <fullName evidence="2">Uncharacterized protein</fullName>
    </submittedName>
</protein>